<dbReference type="KEGG" id="dsf:UWK_02225"/>
<evidence type="ECO:0000313" key="3">
    <source>
        <dbReference type="Proteomes" id="UP000011721"/>
    </source>
</evidence>
<feature type="chain" id="PRO_5004016339" description="DUF3887 domain-containing protein" evidence="1">
    <location>
        <begin position="23"/>
        <end position="196"/>
    </location>
</feature>
<keyword evidence="1" id="KW-0732">Signal</keyword>
<accession>M1PQU0</accession>
<dbReference type="RefSeq" id="WP_015404454.1">
    <property type="nucleotide sequence ID" value="NC_020304.1"/>
</dbReference>
<dbReference type="STRING" id="1167006.UWK_02225"/>
<sequence>MSAKHLSMLVCLVMLIPSFVQGEEKDPVIQTIEKALDEYKKNDFSNAASSLDYASQLIRQKKGEALSRMLPEPLTGWTADEGKSQVTTASLFGGGLTAEKTYTKETSVINISIVTDSPLMQSMVMIFSNPIFAASAGQFELINGYKGIVNFKNNGGDINIVINNRFLVTLKGQNVSREELMEYAKSIDLKSIAALP</sequence>
<dbReference type="Proteomes" id="UP000011721">
    <property type="component" value="Chromosome"/>
</dbReference>
<evidence type="ECO:0000313" key="2">
    <source>
        <dbReference type="EMBL" id="AGF78766.1"/>
    </source>
</evidence>
<evidence type="ECO:0008006" key="4">
    <source>
        <dbReference type="Google" id="ProtNLM"/>
    </source>
</evidence>
<name>M1PQU0_DESSD</name>
<organism evidence="2 3">
    <name type="scientific">Desulfocapsa sulfexigens (strain DSM 10523 / SB164P1)</name>
    <dbReference type="NCBI Taxonomy" id="1167006"/>
    <lineage>
        <taxon>Bacteria</taxon>
        <taxon>Pseudomonadati</taxon>
        <taxon>Thermodesulfobacteriota</taxon>
        <taxon>Desulfobulbia</taxon>
        <taxon>Desulfobulbales</taxon>
        <taxon>Desulfocapsaceae</taxon>
        <taxon>Desulfocapsa</taxon>
    </lineage>
</organism>
<protein>
    <recommendedName>
        <fullName evidence="4">DUF3887 domain-containing protein</fullName>
    </recommendedName>
</protein>
<dbReference type="HOGENOM" id="CLU_111517_0_0_7"/>
<dbReference type="EMBL" id="CP003985">
    <property type="protein sequence ID" value="AGF78766.1"/>
    <property type="molecule type" value="Genomic_DNA"/>
</dbReference>
<keyword evidence="3" id="KW-1185">Reference proteome</keyword>
<proteinExistence type="predicted"/>
<evidence type="ECO:0000256" key="1">
    <source>
        <dbReference type="SAM" id="SignalP"/>
    </source>
</evidence>
<reference evidence="3" key="1">
    <citation type="journal article" date="2013" name="Stand. Genomic Sci.">
        <title>Complete genome sequence of Desulfocapsa sulfexigens, a marine deltaproteobacterium specialized in disproportionating inorganic sulfur compounds.</title>
        <authorList>
            <person name="Finster K.W."/>
            <person name="Kjeldsen K.U."/>
            <person name="Kube M."/>
            <person name="Reinhardt R."/>
            <person name="Mussmann M."/>
            <person name="Amann R."/>
            <person name="Schreiber L."/>
        </authorList>
    </citation>
    <scope>NUCLEOTIDE SEQUENCE [LARGE SCALE GENOMIC DNA]</scope>
    <source>
        <strain evidence="3">DSM 10523 / SB164P1</strain>
    </source>
</reference>
<gene>
    <name evidence="2" type="ordered locus">UWK_02225</name>
</gene>
<dbReference type="eggNOG" id="ENOG502ZBA6">
    <property type="taxonomic scope" value="Bacteria"/>
</dbReference>
<dbReference type="OrthoDB" id="5420556at2"/>
<feature type="signal peptide" evidence="1">
    <location>
        <begin position="1"/>
        <end position="22"/>
    </location>
</feature>
<dbReference type="AlphaFoldDB" id="M1PQU0"/>